<dbReference type="OrthoDB" id="5419659at2"/>
<dbReference type="STRING" id="690567.663"/>
<accession>A0A0E4G9J2</accession>
<dbReference type="InterPro" id="IPR031807">
    <property type="entry name" value="HicB-like"/>
</dbReference>
<evidence type="ECO:0000313" key="2">
    <source>
        <dbReference type="EMBL" id="CFX16046.1"/>
    </source>
</evidence>
<dbReference type="RefSeq" id="WP_076982597.1">
    <property type="nucleotide sequence ID" value="NZ_CGIH01000009.1"/>
</dbReference>
<dbReference type="SUPFAM" id="SSF143100">
    <property type="entry name" value="TTHA1013/TTHA0281-like"/>
    <property type="match status" value="1"/>
</dbReference>
<organism evidence="2 3">
    <name type="scientific">Syntrophomonas zehnderi OL-4</name>
    <dbReference type="NCBI Taxonomy" id="690567"/>
    <lineage>
        <taxon>Bacteria</taxon>
        <taxon>Bacillati</taxon>
        <taxon>Bacillota</taxon>
        <taxon>Clostridia</taxon>
        <taxon>Eubacteriales</taxon>
        <taxon>Syntrophomonadaceae</taxon>
        <taxon>Syntrophomonas</taxon>
    </lineage>
</organism>
<name>A0A0E4G9J2_9FIRM</name>
<dbReference type="Proteomes" id="UP000045545">
    <property type="component" value="Unassembled WGS sequence"/>
</dbReference>
<dbReference type="PANTHER" id="PTHR34504">
    <property type="entry name" value="ANTITOXIN HICB"/>
    <property type="match status" value="1"/>
</dbReference>
<dbReference type="EMBL" id="CGIH01000009">
    <property type="protein sequence ID" value="CFX16046.1"/>
    <property type="molecule type" value="Genomic_DNA"/>
</dbReference>
<sequence length="56" mass="6243">MEKRTFTVLIEKDEDGMLVASVPALKGCHSQAKTMNELLTRIQEAIELCLEVGRPV</sequence>
<dbReference type="PANTHER" id="PTHR34504:SF2">
    <property type="entry name" value="UPF0150 PROTEIN SSL0259"/>
    <property type="match status" value="1"/>
</dbReference>
<protein>
    <submittedName>
        <fullName evidence="2">Uncharacterized domain UPF0150</fullName>
    </submittedName>
</protein>
<gene>
    <name evidence="2" type="ORF">663</name>
</gene>
<dbReference type="InterPro" id="IPR051404">
    <property type="entry name" value="TA_system_antitoxin"/>
</dbReference>
<dbReference type="Gene3D" id="3.30.160.250">
    <property type="match status" value="1"/>
</dbReference>
<reference evidence="2 3" key="1">
    <citation type="submission" date="2015-03" db="EMBL/GenBank/DDBJ databases">
        <authorList>
            <person name="Murphy D."/>
        </authorList>
    </citation>
    <scope>NUCLEOTIDE SEQUENCE [LARGE SCALE GENOMIC DNA]</scope>
    <source>
        <strain evidence="2 3">OL-4</strain>
    </source>
</reference>
<keyword evidence="3" id="KW-1185">Reference proteome</keyword>
<evidence type="ECO:0000259" key="1">
    <source>
        <dbReference type="Pfam" id="PF15919"/>
    </source>
</evidence>
<dbReference type="AlphaFoldDB" id="A0A0E4G9J2"/>
<dbReference type="Pfam" id="PF15919">
    <property type="entry name" value="HicB_lk_antitox"/>
    <property type="match status" value="1"/>
</dbReference>
<proteinExistence type="predicted"/>
<dbReference type="InterPro" id="IPR035069">
    <property type="entry name" value="TTHA1013/TTHA0281-like"/>
</dbReference>
<evidence type="ECO:0000313" key="3">
    <source>
        <dbReference type="Proteomes" id="UP000045545"/>
    </source>
</evidence>
<feature type="domain" description="HicB-like antitoxin of toxin-antitoxin system" evidence="1">
    <location>
        <begin position="6"/>
        <end position="51"/>
    </location>
</feature>